<dbReference type="AlphaFoldDB" id="X0VGM8"/>
<proteinExistence type="predicted"/>
<protein>
    <submittedName>
        <fullName evidence="1">Uncharacterized protein</fullName>
    </submittedName>
</protein>
<dbReference type="EMBL" id="BARS01027410">
    <property type="protein sequence ID" value="GAG11608.1"/>
    <property type="molecule type" value="Genomic_DNA"/>
</dbReference>
<name>X0VGM8_9ZZZZ</name>
<sequence length="60" mass="7528">MCDDCKKKYPKCEFCRIEERRYQTYFSKEKERKHIEDCDSWIDFEKKDGEYQWYAVLNGD</sequence>
<reference evidence="1" key="1">
    <citation type="journal article" date="2014" name="Front. Microbiol.">
        <title>High frequency of phylogenetically diverse reductive dehalogenase-homologous genes in deep subseafloor sedimentary metagenomes.</title>
        <authorList>
            <person name="Kawai M."/>
            <person name="Futagami T."/>
            <person name="Toyoda A."/>
            <person name="Takaki Y."/>
            <person name="Nishi S."/>
            <person name="Hori S."/>
            <person name="Arai W."/>
            <person name="Tsubouchi T."/>
            <person name="Morono Y."/>
            <person name="Uchiyama I."/>
            <person name="Ito T."/>
            <person name="Fujiyama A."/>
            <person name="Inagaki F."/>
            <person name="Takami H."/>
        </authorList>
    </citation>
    <scope>NUCLEOTIDE SEQUENCE</scope>
    <source>
        <strain evidence="1">Expedition CK06-06</strain>
    </source>
</reference>
<feature type="non-terminal residue" evidence="1">
    <location>
        <position position="60"/>
    </location>
</feature>
<comment type="caution">
    <text evidence="1">The sequence shown here is derived from an EMBL/GenBank/DDBJ whole genome shotgun (WGS) entry which is preliminary data.</text>
</comment>
<accession>X0VGM8</accession>
<organism evidence="1">
    <name type="scientific">marine sediment metagenome</name>
    <dbReference type="NCBI Taxonomy" id="412755"/>
    <lineage>
        <taxon>unclassified sequences</taxon>
        <taxon>metagenomes</taxon>
        <taxon>ecological metagenomes</taxon>
    </lineage>
</organism>
<evidence type="ECO:0000313" key="1">
    <source>
        <dbReference type="EMBL" id="GAG11608.1"/>
    </source>
</evidence>
<gene>
    <name evidence="1" type="ORF">S01H1_43063</name>
</gene>